<evidence type="ECO:0000313" key="2">
    <source>
        <dbReference type="EMBL" id="KAK0505158.1"/>
    </source>
</evidence>
<reference evidence="2" key="1">
    <citation type="submission" date="2023-06" db="EMBL/GenBank/DDBJ databases">
        <authorList>
            <consortium name="Lawrence Berkeley National Laboratory"/>
            <person name="Ahrendt S."/>
            <person name="Sahu N."/>
            <person name="Indic B."/>
            <person name="Wong-Bajracharya J."/>
            <person name="Merenyi Z."/>
            <person name="Ke H.-M."/>
            <person name="Monk M."/>
            <person name="Kocsube S."/>
            <person name="Drula E."/>
            <person name="Lipzen A."/>
            <person name="Balint B."/>
            <person name="Henrissat B."/>
            <person name="Andreopoulos B."/>
            <person name="Martin F.M."/>
            <person name="Harder C.B."/>
            <person name="Rigling D."/>
            <person name="Ford K.L."/>
            <person name="Foster G.D."/>
            <person name="Pangilinan J."/>
            <person name="Papanicolaou A."/>
            <person name="Barry K."/>
            <person name="LaButti K."/>
            <person name="Viragh M."/>
            <person name="Koriabine M."/>
            <person name="Yan M."/>
            <person name="Riley R."/>
            <person name="Champramary S."/>
            <person name="Plett K.L."/>
            <person name="Tsai I.J."/>
            <person name="Slot J."/>
            <person name="Sipos G."/>
            <person name="Plett J."/>
            <person name="Nagy L.G."/>
            <person name="Grigoriev I.V."/>
        </authorList>
    </citation>
    <scope>NUCLEOTIDE SEQUENCE</scope>
    <source>
        <strain evidence="2">HWK02</strain>
    </source>
</reference>
<dbReference type="Proteomes" id="UP001175228">
    <property type="component" value="Unassembled WGS sequence"/>
</dbReference>
<evidence type="ECO:0000313" key="3">
    <source>
        <dbReference type="Proteomes" id="UP001175228"/>
    </source>
</evidence>
<gene>
    <name evidence="2" type="ORF">EDD18DRAFT_1343977</name>
</gene>
<keyword evidence="3" id="KW-1185">Reference proteome</keyword>
<evidence type="ECO:0000256" key="1">
    <source>
        <dbReference type="SAM" id="MobiDB-lite"/>
    </source>
</evidence>
<feature type="compositionally biased region" description="Pro residues" evidence="1">
    <location>
        <begin position="280"/>
        <end position="291"/>
    </location>
</feature>
<comment type="caution">
    <text evidence="2">The sequence shown here is derived from an EMBL/GenBank/DDBJ whole genome shotgun (WGS) entry which is preliminary data.</text>
</comment>
<dbReference type="Gene3D" id="3.40.50.980">
    <property type="match status" value="1"/>
</dbReference>
<feature type="compositionally biased region" description="Polar residues" evidence="1">
    <location>
        <begin position="232"/>
        <end position="248"/>
    </location>
</feature>
<dbReference type="SUPFAM" id="SSF56801">
    <property type="entry name" value="Acetyl-CoA synthetase-like"/>
    <property type="match status" value="1"/>
</dbReference>
<sequence length="337" mass="36903">MTPTSTLIHHEFAQNAHLQSDLPAVWSQPLTWNTWTGTNVGPMESLTAKQTSWRTTWSRLFVRSRVDHAAPELQKKDLFLRAGRPVVLVLNVCHELRMAIPGRLDVSGLDGARSHDEPKDAPVVDTSSTHLAYLIWTSNTTGAPKREFKWGSVVFGNTDGPVVQNPSEAAPGPSVPAVNSETSTSQNNTNSPVPTVSTPTAQYNMMLIHMHIGDTKSQGYYATAAQHYPYTTPQSKGYSRKLQQQQPYQDLPSGDGYDEQTSPVVAPPPQTETLTQELPPVDPPTATPMPTPVSQWVTLPSDLATLVAMQQAEQLTAVFQNQSQLRDMVLAAVESTK</sequence>
<accession>A0AA39QLH6</accession>
<name>A0AA39QLH6_9AGAR</name>
<dbReference type="AlphaFoldDB" id="A0AA39QLH6"/>
<organism evidence="2 3">
    <name type="scientific">Armillaria luteobubalina</name>
    <dbReference type="NCBI Taxonomy" id="153913"/>
    <lineage>
        <taxon>Eukaryota</taxon>
        <taxon>Fungi</taxon>
        <taxon>Dikarya</taxon>
        <taxon>Basidiomycota</taxon>
        <taxon>Agaricomycotina</taxon>
        <taxon>Agaricomycetes</taxon>
        <taxon>Agaricomycetidae</taxon>
        <taxon>Agaricales</taxon>
        <taxon>Marasmiineae</taxon>
        <taxon>Physalacriaceae</taxon>
        <taxon>Armillaria</taxon>
    </lineage>
</organism>
<protein>
    <submittedName>
        <fullName evidence="2">Uncharacterized protein</fullName>
    </submittedName>
</protein>
<proteinExistence type="predicted"/>
<feature type="region of interest" description="Disordered" evidence="1">
    <location>
        <begin position="232"/>
        <end position="294"/>
    </location>
</feature>
<dbReference type="EMBL" id="JAUEPU010000002">
    <property type="protein sequence ID" value="KAK0505158.1"/>
    <property type="molecule type" value="Genomic_DNA"/>
</dbReference>
<feature type="compositionally biased region" description="Low complexity" evidence="1">
    <location>
        <begin position="178"/>
        <end position="197"/>
    </location>
</feature>
<feature type="region of interest" description="Disordered" evidence="1">
    <location>
        <begin position="161"/>
        <end position="197"/>
    </location>
</feature>